<dbReference type="InterPro" id="IPR002734">
    <property type="entry name" value="RibDG_C"/>
</dbReference>
<reference evidence="6" key="2">
    <citation type="submission" date="2020-09" db="EMBL/GenBank/DDBJ databases">
        <authorList>
            <person name="Sun Q."/>
            <person name="Zhou Y."/>
        </authorList>
    </citation>
    <scope>NUCLEOTIDE SEQUENCE</scope>
    <source>
        <strain evidence="6">CGMCC 1.14988</strain>
    </source>
</reference>
<comment type="pathway">
    <text evidence="1">Cofactor biosynthesis; riboflavin biosynthesis.</text>
</comment>
<dbReference type="GO" id="GO:0009231">
    <property type="term" value="P:riboflavin biosynthetic process"/>
    <property type="evidence" value="ECO:0007669"/>
    <property type="project" value="InterPro"/>
</dbReference>
<dbReference type="InterPro" id="IPR024072">
    <property type="entry name" value="DHFR-like_dom_sf"/>
</dbReference>
<evidence type="ECO:0000313" key="7">
    <source>
        <dbReference type="Proteomes" id="UP000650511"/>
    </source>
</evidence>
<evidence type="ECO:0000256" key="3">
    <source>
        <dbReference type="ARBA" id="ARBA00023002"/>
    </source>
</evidence>
<name>A0A8J3A8V3_9ACTN</name>
<dbReference type="OrthoDB" id="5243299at2"/>
<dbReference type="RefSeq" id="WP_130649846.1">
    <property type="nucleotide sequence ID" value="NZ_BMHA01000003.1"/>
</dbReference>
<evidence type="ECO:0000313" key="6">
    <source>
        <dbReference type="EMBL" id="GGI04939.1"/>
    </source>
</evidence>
<comment type="caution">
    <text evidence="6">The sequence shown here is derived from an EMBL/GenBank/DDBJ whole genome shotgun (WGS) entry which is preliminary data.</text>
</comment>
<proteinExistence type="predicted"/>
<evidence type="ECO:0000256" key="4">
    <source>
        <dbReference type="SAM" id="MobiDB-lite"/>
    </source>
</evidence>
<dbReference type="GO" id="GO:0008703">
    <property type="term" value="F:5-amino-6-(5-phosphoribosylamino)uracil reductase activity"/>
    <property type="evidence" value="ECO:0007669"/>
    <property type="project" value="InterPro"/>
</dbReference>
<protein>
    <recommendedName>
        <fullName evidence="5">Bacterial bifunctional deaminase-reductase C-terminal domain-containing protein</fullName>
    </recommendedName>
</protein>
<organism evidence="6 7">
    <name type="scientific">Egicoccus halophilus</name>
    <dbReference type="NCBI Taxonomy" id="1670830"/>
    <lineage>
        <taxon>Bacteria</taxon>
        <taxon>Bacillati</taxon>
        <taxon>Actinomycetota</taxon>
        <taxon>Nitriliruptoria</taxon>
        <taxon>Egicoccales</taxon>
        <taxon>Egicoccaceae</taxon>
        <taxon>Egicoccus</taxon>
    </lineage>
</organism>
<dbReference type="PANTHER" id="PTHR38011">
    <property type="entry name" value="DIHYDROFOLATE REDUCTASE FAMILY PROTEIN (AFU_ORTHOLOGUE AFUA_8G06820)"/>
    <property type="match status" value="1"/>
</dbReference>
<accession>A0A8J3A8V3</accession>
<keyword evidence="7" id="KW-1185">Reference proteome</keyword>
<gene>
    <name evidence="6" type="ORF">GCM10011354_11600</name>
</gene>
<dbReference type="AlphaFoldDB" id="A0A8J3A8V3"/>
<dbReference type="Proteomes" id="UP000650511">
    <property type="component" value="Unassembled WGS sequence"/>
</dbReference>
<evidence type="ECO:0000256" key="1">
    <source>
        <dbReference type="ARBA" id="ARBA00005104"/>
    </source>
</evidence>
<sequence>MRRLVATGNDGSGASPRDVRPEDVRLEDVYADLVLCGPVEGRAAVSLGMVASTDGAASIDGRTARLGGVADRAAFAALRAAGDAVLVGAGTVRAEDYRPVTGDTARRARRRAKGLAPVPRLVIVSRSLSLSPTARVFADPRHPPLLITTRRAIEQTDVPLPDAAELIVCGEEEVDLALALRELAERGLPRVLCEGGPRLNDALLGADLVDEVFLTLAPVLVGGNTARIVTGPAEHPPAELHLVELREHEGELLLRYRRNRGRERGEPADRL</sequence>
<dbReference type="InterPro" id="IPR050765">
    <property type="entry name" value="Riboflavin_Biosynth_HTPR"/>
</dbReference>
<dbReference type="PANTHER" id="PTHR38011:SF7">
    <property type="entry name" value="2,5-DIAMINO-6-RIBOSYLAMINO-4(3H)-PYRIMIDINONE 5'-PHOSPHATE REDUCTASE"/>
    <property type="match status" value="1"/>
</dbReference>
<dbReference type="Gene3D" id="3.40.430.10">
    <property type="entry name" value="Dihydrofolate Reductase, subunit A"/>
    <property type="match status" value="1"/>
</dbReference>
<feature type="region of interest" description="Disordered" evidence="4">
    <location>
        <begin position="1"/>
        <end position="20"/>
    </location>
</feature>
<keyword evidence="2" id="KW-0521">NADP</keyword>
<evidence type="ECO:0000256" key="2">
    <source>
        <dbReference type="ARBA" id="ARBA00022857"/>
    </source>
</evidence>
<feature type="domain" description="Bacterial bifunctional deaminase-reductase C-terminal" evidence="5">
    <location>
        <begin position="46"/>
        <end position="247"/>
    </location>
</feature>
<keyword evidence="3" id="KW-0560">Oxidoreductase</keyword>
<dbReference type="EMBL" id="BMHA01000003">
    <property type="protein sequence ID" value="GGI04939.1"/>
    <property type="molecule type" value="Genomic_DNA"/>
</dbReference>
<dbReference type="Pfam" id="PF01872">
    <property type="entry name" value="RibD_C"/>
    <property type="match status" value="1"/>
</dbReference>
<dbReference type="SUPFAM" id="SSF53597">
    <property type="entry name" value="Dihydrofolate reductase-like"/>
    <property type="match status" value="1"/>
</dbReference>
<reference evidence="6" key="1">
    <citation type="journal article" date="2014" name="Int. J. Syst. Evol. Microbiol.">
        <title>Complete genome sequence of Corynebacterium casei LMG S-19264T (=DSM 44701T), isolated from a smear-ripened cheese.</title>
        <authorList>
            <consortium name="US DOE Joint Genome Institute (JGI-PGF)"/>
            <person name="Walter F."/>
            <person name="Albersmeier A."/>
            <person name="Kalinowski J."/>
            <person name="Ruckert C."/>
        </authorList>
    </citation>
    <scope>NUCLEOTIDE SEQUENCE</scope>
    <source>
        <strain evidence="6">CGMCC 1.14988</strain>
    </source>
</reference>
<evidence type="ECO:0000259" key="5">
    <source>
        <dbReference type="Pfam" id="PF01872"/>
    </source>
</evidence>